<dbReference type="InterPro" id="IPR005247">
    <property type="entry name" value="YbhB_YbcL/LppC-like"/>
</dbReference>
<name>A0ABS5M436_9MICO</name>
<dbReference type="NCBIfam" id="TIGR00481">
    <property type="entry name" value="YbhB/YbcL family Raf kinase inhibitor-like protein"/>
    <property type="match status" value="1"/>
</dbReference>
<dbReference type="PANTHER" id="PTHR30289">
    <property type="entry name" value="UNCHARACTERIZED PROTEIN YBCL-RELATED"/>
    <property type="match status" value="1"/>
</dbReference>
<dbReference type="EMBL" id="JAFEVO010000001">
    <property type="protein sequence ID" value="MBS3181956.1"/>
    <property type="molecule type" value="Genomic_DNA"/>
</dbReference>
<dbReference type="GO" id="GO:0004860">
    <property type="term" value="F:protein kinase inhibitor activity"/>
    <property type="evidence" value="ECO:0007669"/>
    <property type="project" value="UniProtKB-KW"/>
</dbReference>
<organism evidence="2 3">
    <name type="scientific">Leucobacter manosquensis</name>
    <dbReference type="NCBI Taxonomy" id="2810611"/>
    <lineage>
        <taxon>Bacteria</taxon>
        <taxon>Bacillati</taxon>
        <taxon>Actinomycetota</taxon>
        <taxon>Actinomycetes</taxon>
        <taxon>Micrococcales</taxon>
        <taxon>Microbacteriaceae</taxon>
        <taxon>Leucobacter</taxon>
    </lineage>
</organism>
<evidence type="ECO:0000313" key="2">
    <source>
        <dbReference type="EMBL" id="MBS3181956.1"/>
    </source>
</evidence>
<gene>
    <name evidence="2" type="ORF">JSQ98_07070</name>
</gene>
<dbReference type="PANTHER" id="PTHR30289:SF1">
    <property type="entry name" value="PEBP (PHOSPHATIDYLETHANOLAMINE-BINDING PROTEIN) FAMILY PROTEIN"/>
    <property type="match status" value="1"/>
</dbReference>
<evidence type="ECO:0000313" key="3">
    <source>
        <dbReference type="Proteomes" id="UP000811492"/>
    </source>
</evidence>
<sequence>MVTYDPYDALPEVAAFDLTSASFADGDRLPLAQVGGMLGSGGEDRLPQLTWSGAPEGVRSYALTCFDPDAPTASGFWHFAAYNIPASVTELEAGAVQLDTVTNAFPAAARVLRNDGGVAGFVGAAPPPGHGDHRYMFVVHALSVESLELDELASPALLGFQLFGTTLGRARITGTYGH</sequence>
<comment type="caution">
    <text evidence="2">The sequence shown here is derived from an EMBL/GenBank/DDBJ whole genome shotgun (WGS) entry which is preliminary data.</text>
</comment>
<reference evidence="2 3" key="1">
    <citation type="submission" date="2021-02" db="EMBL/GenBank/DDBJ databases">
        <title>Draft genome and description of Leucobacter sp nov strain Marseille-Q4368.</title>
        <authorList>
            <person name="Boxberger M."/>
            <person name="La Scola B."/>
        </authorList>
    </citation>
    <scope>NUCLEOTIDE SEQUENCE [LARGE SCALE GENOMIC DNA]</scope>
    <source>
        <strain evidence="2 3">Marseille-Q4368</strain>
    </source>
</reference>
<protein>
    <submittedName>
        <fullName evidence="2">YbhB/YbcL family Raf kinase inhibitor-like protein</fullName>
    </submittedName>
</protein>
<dbReference type="Gene3D" id="3.90.280.10">
    <property type="entry name" value="PEBP-like"/>
    <property type="match status" value="1"/>
</dbReference>
<keyword evidence="3" id="KW-1185">Reference proteome</keyword>
<dbReference type="Proteomes" id="UP000811492">
    <property type="component" value="Unassembled WGS sequence"/>
</dbReference>
<dbReference type="SUPFAM" id="SSF49777">
    <property type="entry name" value="PEBP-like"/>
    <property type="match status" value="1"/>
</dbReference>
<evidence type="ECO:0000256" key="1">
    <source>
        <dbReference type="ARBA" id="ARBA00007120"/>
    </source>
</evidence>
<proteinExistence type="inferred from homology"/>
<dbReference type="CDD" id="cd00865">
    <property type="entry name" value="PEBP_bact_arch"/>
    <property type="match status" value="1"/>
</dbReference>
<dbReference type="Pfam" id="PF01161">
    <property type="entry name" value="PBP"/>
    <property type="match status" value="1"/>
</dbReference>
<dbReference type="InterPro" id="IPR008914">
    <property type="entry name" value="PEBP"/>
</dbReference>
<keyword evidence="2" id="KW-0649">Protein kinase inhibitor</keyword>
<accession>A0ABS5M436</accession>
<dbReference type="RefSeq" id="WP_211650446.1">
    <property type="nucleotide sequence ID" value="NZ_JAFEVO010000001.1"/>
</dbReference>
<dbReference type="InterPro" id="IPR036610">
    <property type="entry name" value="PEBP-like_sf"/>
</dbReference>
<comment type="similarity">
    <text evidence="1">Belongs to the UPF0098 family.</text>
</comment>